<reference evidence="1 2" key="1">
    <citation type="journal article" date="2014" name="PLoS ONE">
        <title>Genome Information of Methylobacterium oryzae, a Plant-Probiotic Methylotroph in the Phyllosphere.</title>
        <authorList>
            <person name="Kwak M.J."/>
            <person name="Jeong H."/>
            <person name="Madhaiyan M."/>
            <person name="Lee Y."/>
            <person name="Sa T.M."/>
            <person name="Oh T.K."/>
            <person name="Kim J.F."/>
        </authorList>
    </citation>
    <scope>NUCLEOTIDE SEQUENCE [LARGE SCALE GENOMIC DNA]</scope>
    <source>
        <strain evidence="1 2">CBMB20</strain>
    </source>
</reference>
<keyword evidence="2" id="KW-1185">Reference proteome</keyword>
<gene>
    <name evidence="1" type="primary">flaF</name>
    <name evidence="1" type="ORF">MOC_2100</name>
</gene>
<protein>
    <submittedName>
        <fullName evidence="1">Flagellar protein flaF</fullName>
    </submittedName>
</protein>
<dbReference type="GeneID" id="96604416"/>
<evidence type="ECO:0000313" key="2">
    <source>
        <dbReference type="Proteomes" id="UP000029492"/>
    </source>
</evidence>
<keyword evidence="1" id="KW-0966">Cell projection</keyword>
<dbReference type="EMBL" id="CP003811">
    <property type="protein sequence ID" value="AIQ89855.1"/>
    <property type="molecule type" value="Genomic_DNA"/>
</dbReference>
<organism evidence="1 2">
    <name type="scientific">Methylobacterium oryzae CBMB20</name>
    <dbReference type="NCBI Taxonomy" id="693986"/>
    <lineage>
        <taxon>Bacteria</taxon>
        <taxon>Pseudomonadati</taxon>
        <taxon>Pseudomonadota</taxon>
        <taxon>Alphaproteobacteria</taxon>
        <taxon>Hyphomicrobiales</taxon>
        <taxon>Methylobacteriaceae</taxon>
        <taxon>Methylobacterium</taxon>
    </lineage>
</organism>
<dbReference type="HOGENOM" id="CLU_141460_3_0_5"/>
<keyword evidence="1" id="KW-0282">Flagellum</keyword>
<evidence type="ECO:0000313" key="1">
    <source>
        <dbReference type="EMBL" id="AIQ89855.1"/>
    </source>
</evidence>
<name>A0A089NTK3_9HYPH</name>
<dbReference type="KEGG" id="mor:MOC_2100"/>
<dbReference type="eggNOG" id="COG5442">
    <property type="taxonomic scope" value="Bacteria"/>
</dbReference>
<dbReference type="STRING" id="693986.MOC_2100"/>
<dbReference type="GO" id="GO:0044781">
    <property type="term" value="P:bacterial-type flagellum organization"/>
    <property type="evidence" value="ECO:0007669"/>
    <property type="project" value="InterPro"/>
</dbReference>
<sequence>MYGASYAEAYTEVLDDSPTLARERERAAFDRAIALMKEAEAAPASAELRQEAISFLQRLWSMLIDDLANPENALPAQLRADLISIGLWNLSQTDQILRGDATGFEALIYVNTLIRDGLQ</sequence>
<dbReference type="Pfam" id="PF07309">
    <property type="entry name" value="FlaF"/>
    <property type="match status" value="1"/>
</dbReference>
<accession>A0A089NTK3</accession>
<dbReference type="AlphaFoldDB" id="A0A089NTK3"/>
<dbReference type="RefSeq" id="WP_043348583.1">
    <property type="nucleotide sequence ID" value="NZ_CP003811.1"/>
</dbReference>
<dbReference type="NCBIfam" id="NF009434">
    <property type="entry name" value="PRK12793.1"/>
    <property type="match status" value="1"/>
</dbReference>
<dbReference type="Proteomes" id="UP000029492">
    <property type="component" value="Chromosome"/>
</dbReference>
<keyword evidence="1" id="KW-0969">Cilium</keyword>
<proteinExistence type="predicted"/>
<dbReference type="InterPro" id="IPR010845">
    <property type="entry name" value="FlaF"/>
</dbReference>